<proteinExistence type="predicted"/>
<sequence length="254" mass="26595">MAESSIKSETAGRLQTIASAIAIAIGAYALGNVVAVSVMSILLLVGFSMEGYPARMAVLSTLAVQGAGFLGFGLVYLDYSEQFDLLEIDRPKLSDIGYLLGGIVAVLLGWQGISFVFTSLLGIEPAESSFIEQGIQNPTLLLVLIPLSILVVGPGEELLYRGIVQGSIRRVLGPVGAILIASAVFASIHVFGLIGSPLETLATLLTVFVLALVLGAVYELSENLLVPALIHGLYNATQFLLAYQYATGGLPVIG</sequence>
<keyword evidence="3" id="KW-0645">Protease</keyword>
<dbReference type="KEGG" id="haad:MW046_05360"/>
<name>A0A8U0A458_9EURY</name>
<dbReference type="GeneID" id="71927453"/>
<dbReference type="PANTHER" id="PTHR36435:SF1">
    <property type="entry name" value="CAAX AMINO TERMINAL PROTEASE FAMILY PROTEIN"/>
    <property type="match status" value="1"/>
</dbReference>
<feature type="transmembrane region" description="Helical" evidence="1">
    <location>
        <begin position="171"/>
        <end position="194"/>
    </location>
</feature>
<feature type="transmembrane region" description="Helical" evidence="1">
    <location>
        <begin position="57"/>
        <end position="77"/>
    </location>
</feature>
<reference evidence="3" key="1">
    <citation type="submission" date="2022-04" db="EMBL/GenBank/DDBJ databases">
        <title>Halocatena sp. nov., isolated from a salt lake.</title>
        <authorList>
            <person name="Cui H.-L."/>
        </authorList>
    </citation>
    <scope>NUCLEOTIDE SEQUENCE</scope>
    <source>
        <strain evidence="3">AD-1</strain>
    </source>
</reference>
<organism evidence="3 4">
    <name type="scientific">Halocatena salina</name>
    <dbReference type="NCBI Taxonomy" id="2934340"/>
    <lineage>
        <taxon>Archaea</taxon>
        <taxon>Methanobacteriati</taxon>
        <taxon>Methanobacteriota</taxon>
        <taxon>Stenosarchaea group</taxon>
        <taxon>Halobacteria</taxon>
        <taxon>Halobacteriales</taxon>
        <taxon>Natronomonadaceae</taxon>
        <taxon>Halocatena</taxon>
    </lineage>
</organism>
<feature type="transmembrane region" description="Helical" evidence="1">
    <location>
        <begin position="200"/>
        <end position="218"/>
    </location>
</feature>
<dbReference type="InterPro" id="IPR003675">
    <property type="entry name" value="Rce1/LyrA-like_dom"/>
</dbReference>
<dbReference type="RefSeq" id="WP_247994531.1">
    <property type="nucleotide sequence ID" value="NZ_CP096019.1"/>
</dbReference>
<dbReference type="EMBL" id="CP096019">
    <property type="protein sequence ID" value="UPM43872.1"/>
    <property type="molecule type" value="Genomic_DNA"/>
</dbReference>
<protein>
    <submittedName>
        <fullName evidence="3">CPBP family intramembrane metalloprotease</fullName>
    </submittedName>
</protein>
<feature type="transmembrane region" description="Helical" evidence="1">
    <location>
        <begin position="140"/>
        <end position="159"/>
    </location>
</feature>
<evidence type="ECO:0000313" key="4">
    <source>
        <dbReference type="Proteomes" id="UP000831768"/>
    </source>
</evidence>
<feature type="domain" description="CAAX prenyl protease 2/Lysostaphin resistance protein A-like" evidence="2">
    <location>
        <begin position="140"/>
        <end position="236"/>
    </location>
</feature>
<dbReference type="GO" id="GO:0004175">
    <property type="term" value="F:endopeptidase activity"/>
    <property type="evidence" value="ECO:0007669"/>
    <property type="project" value="UniProtKB-ARBA"/>
</dbReference>
<keyword evidence="3" id="KW-0482">Metalloprotease</keyword>
<feature type="transmembrane region" description="Helical" evidence="1">
    <location>
        <begin position="21"/>
        <end position="45"/>
    </location>
</feature>
<keyword evidence="1" id="KW-0812">Transmembrane</keyword>
<dbReference type="Proteomes" id="UP000831768">
    <property type="component" value="Chromosome"/>
</dbReference>
<accession>A0A8U0A458</accession>
<dbReference type="AlphaFoldDB" id="A0A8U0A458"/>
<keyword evidence="3" id="KW-0378">Hydrolase</keyword>
<evidence type="ECO:0000313" key="3">
    <source>
        <dbReference type="EMBL" id="UPM43872.1"/>
    </source>
</evidence>
<keyword evidence="1" id="KW-0472">Membrane</keyword>
<keyword evidence="4" id="KW-1185">Reference proteome</keyword>
<dbReference type="InterPro" id="IPR052710">
    <property type="entry name" value="CAAX_protease"/>
</dbReference>
<feature type="transmembrane region" description="Helical" evidence="1">
    <location>
        <begin position="98"/>
        <end position="120"/>
    </location>
</feature>
<feature type="transmembrane region" description="Helical" evidence="1">
    <location>
        <begin position="225"/>
        <end position="246"/>
    </location>
</feature>
<keyword evidence="1" id="KW-1133">Transmembrane helix</keyword>
<dbReference type="GO" id="GO:0080120">
    <property type="term" value="P:CAAX-box protein maturation"/>
    <property type="evidence" value="ECO:0007669"/>
    <property type="project" value="UniProtKB-ARBA"/>
</dbReference>
<dbReference type="PANTHER" id="PTHR36435">
    <property type="entry name" value="SLR1288 PROTEIN"/>
    <property type="match status" value="1"/>
</dbReference>
<evidence type="ECO:0000256" key="1">
    <source>
        <dbReference type="SAM" id="Phobius"/>
    </source>
</evidence>
<gene>
    <name evidence="3" type="ORF">MW046_05360</name>
</gene>
<dbReference type="Pfam" id="PF02517">
    <property type="entry name" value="Rce1-like"/>
    <property type="match status" value="1"/>
</dbReference>
<dbReference type="GO" id="GO:0008237">
    <property type="term" value="F:metallopeptidase activity"/>
    <property type="evidence" value="ECO:0007669"/>
    <property type="project" value="UniProtKB-KW"/>
</dbReference>
<evidence type="ECO:0000259" key="2">
    <source>
        <dbReference type="Pfam" id="PF02517"/>
    </source>
</evidence>